<protein>
    <submittedName>
        <fullName evidence="2">DUF2147 domain-containing protein</fullName>
    </submittedName>
</protein>
<dbReference type="PANTHER" id="PTHR36919:SF3">
    <property type="entry name" value="BLL5882 PROTEIN"/>
    <property type="match status" value="1"/>
</dbReference>
<dbReference type="Proteomes" id="UP000460715">
    <property type="component" value="Unassembled WGS sequence"/>
</dbReference>
<dbReference type="RefSeq" id="WP_160938247.1">
    <property type="nucleotide sequence ID" value="NZ_SNVJ01000015.1"/>
</dbReference>
<name>A0A845BFG3_9PROT</name>
<comment type="caution">
    <text evidence="2">The sequence shown here is derived from an EMBL/GenBank/DDBJ whole genome shotgun (WGS) entry which is preliminary data.</text>
</comment>
<dbReference type="OrthoDB" id="9811671at2"/>
<evidence type="ECO:0000313" key="3">
    <source>
        <dbReference type="Proteomes" id="UP000460715"/>
    </source>
</evidence>
<keyword evidence="3" id="KW-1185">Reference proteome</keyword>
<dbReference type="PANTHER" id="PTHR36919">
    <property type="entry name" value="BLR1215 PROTEIN"/>
    <property type="match status" value="1"/>
</dbReference>
<evidence type="ECO:0000313" key="2">
    <source>
        <dbReference type="EMBL" id="MXP64840.1"/>
    </source>
</evidence>
<proteinExistence type="predicted"/>
<sequence length="143" mass="15146">MLIVLAAAGPVAAQDAASPIGQWLIPDGEGVIEIGSCGRSLCGWITGMALGSPGEPVPRDAYGRPQCGLQILTMQPDGEVWRGTIMDPRDGAVWRAEMWLGTDGNLRLRGYLGIPLLGRTQTWTPFAGRILPGCRLPRPTGPG</sequence>
<dbReference type="AlphaFoldDB" id="A0A845BFG3"/>
<dbReference type="EMBL" id="SNVJ01000015">
    <property type="protein sequence ID" value="MXP64840.1"/>
    <property type="molecule type" value="Genomic_DNA"/>
</dbReference>
<dbReference type="Pfam" id="PF09917">
    <property type="entry name" value="DUF2147"/>
    <property type="match status" value="1"/>
</dbReference>
<evidence type="ECO:0000259" key="1">
    <source>
        <dbReference type="Pfam" id="PF09917"/>
    </source>
</evidence>
<organism evidence="2 3">
    <name type="scientific">Teichococcus coralli</name>
    <dbReference type="NCBI Taxonomy" id="2545983"/>
    <lineage>
        <taxon>Bacteria</taxon>
        <taxon>Pseudomonadati</taxon>
        <taxon>Pseudomonadota</taxon>
        <taxon>Alphaproteobacteria</taxon>
        <taxon>Acetobacterales</taxon>
        <taxon>Roseomonadaceae</taxon>
        <taxon>Roseomonas</taxon>
    </lineage>
</organism>
<gene>
    <name evidence="2" type="ORF">E0493_15920</name>
</gene>
<dbReference type="InterPro" id="IPR019223">
    <property type="entry name" value="DUF2147"/>
</dbReference>
<reference evidence="2 3" key="1">
    <citation type="submission" date="2019-03" db="EMBL/GenBank/DDBJ databases">
        <title>Roseomonas sp. a novel Roseomonas species isolated from Sea whip Gorgonian.</title>
        <authorList>
            <person name="Li F."/>
            <person name="Pan X."/>
            <person name="Huang S."/>
            <person name="Li Z."/>
            <person name="Meng B."/>
        </authorList>
    </citation>
    <scope>NUCLEOTIDE SEQUENCE [LARGE SCALE GENOMIC DNA]</scope>
    <source>
        <strain evidence="2 3">M0104</strain>
    </source>
</reference>
<feature type="domain" description="DUF2147" evidence="1">
    <location>
        <begin position="21"/>
        <end position="124"/>
    </location>
</feature>
<accession>A0A845BFG3</accession>
<dbReference type="Gene3D" id="2.40.128.520">
    <property type="match status" value="1"/>
</dbReference>